<dbReference type="EMBL" id="UYYG01000003">
    <property type="protein sequence ID" value="VDN50492.1"/>
    <property type="molecule type" value="Genomic_DNA"/>
</dbReference>
<name>A0A0N4UAD1_DRAME</name>
<feature type="chain" id="PRO_5041039898" evidence="3">
    <location>
        <begin position="19"/>
        <end position="342"/>
    </location>
</feature>
<proteinExistence type="predicted"/>
<evidence type="ECO:0000313" key="8">
    <source>
        <dbReference type="WBParaSite" id="DME_0000410101-mRNA-1"/>
    </source>
</evidence>
<evidence type="ECO:0000256" key="1">
    <source>
        <dbReference type="SAM" id="MobiDB-lite"/>
    </source>
</evidence>
<evidence type="ECO:0000313" key="7">
    <source>
        <dbReference type="Proteomes" id="UP000274756"/>
    </source>
</evidence>
<feature type="compositionally biased region" description="Polar residues" evidence="1">
    <location>
        <begin position="317"/>
        <end position="331"/>
    </location>
</feature>
<dbReference type="PANTHER" id="PTHR38626">
    <property type="entry name" value="SKN-1 DEPENDENT ZYGOTIC TRANSCRIPT-RELATED"/>
    <property type="match status" value="1"/>
</dbReference>
<keyword evidence="7" id="KW-1185">Reference proteome</keyword>
<keyword evidence="3" id="KW-0732">Signal</keyword>
<protein>
    <submittedName>
        <fullName evidence="8">CUB domain-containing protein</fullName>
    </submittedName>
</protein>
<sequence>MRLLICVLLLSKLSLTQLNSDKSEQFWIEAELLKVNWMRTCLTTGGCAEPRFRIVKSSITTKEQLTISWPVTQNLVQDHPCKFVSHWSRGSPDDLTIRTEVAGIDPTYNFPRICDSSQKIRIFPVSFGDSIRNGELSRYESILTDSASTKTVIEIKAKCFNSTIAVQKHITRCPWCTESTNFAIVEQQYGIDSDADFAQQYAIRDQLFSVSLIALASIAVASSVAFICIFIAFFRQRRSHNLLKKSRRLDIYNENCRKSQADSYRTDDGTRYEMPWDKKYKPIPFLIANSCDLQRSPPIDSSSTAAIGPFSRSPRTTIISNSHISPNVSFTEQHDDSGLESV</sequence>
<accession>A0A0N4UAD1</accession>
<dbReference type="InterPro" id="IPR057569">
    <property type="entry name" value="C2_nem"/>
</dbReference>
<dbReference type="InterPro" id="IPR040426">
    <property type="entry name" value="C05B5.4-like"/>
</dbReference>
<evidence type="ECO:0000259" key="4">
    <source>
        <dbReference type="Pfam" id="PF25330"/>
    </source>
</evidence>
<dbReference type="OrthoDB" id="5862752at2759"/>
<evidence type="ECO:0000313" key="5">
    <source>
        <dbReference type="EMBL" id="VDN50492.1"/>
    </source>
</evidence>
<keyword evidence="2" id="KW-0812">Transmembrane</keyword>
<dbReference type="WBParaSite" id="DME_0000410101-mRNA-1">
    <property type="protein sequence ID" value="DME_0000410101-mRNA-1"/>
    <property type="gene ID" value="DME_0000410101"/>
</dbReference>
<keyword evidence="2" id="KW-1133">Transmembrane helix</keyword>
<dbReference type="AlphaFoldDB" id="A0A0N4UAD1"/>
<reference evidence="5 7" key="2">
    <citation type="submission" date="2018-11" db="EMBL/GenBank/DDBJ databases">
        <authorList>
            <consortium name="Pathogen Informatics"/>
        </authorList>
    </citation>
    <scope>NUCLEOTIDE SEQUENCE [LARGE SCALE GENOMIC DNA]</scope>
</reference>
<dbReference type="Proteomes" id="UP000038040">
    <property type="component" value="Unplaced"/>
</dbReference>
<evidence type="ECO:0000256" key="2">
    <source>
        <dbReference type="SAM" id="Phobius"/>
    </source>
</evidence>
<gene>
    <name evidence="5" type="ORF">DME_LOCUS465</name>
</gene>
<evidence type="ECO:0000313" key="6">
    <source>
        <dbReference type="Proteomes" id="UP000038040"/>
    </source>
</evidence>
<dbReference type="Pfam" id="PF25330">
    <property type="entry name" value="C2_nem"/>
    <property type="match status" value="1"/>
</dbReference>
<evidence type="ECO:0000256" key="3">
    <source>
        <dbReference type="SAM" id="SignalP"/>
    </source>
</evidence>
<keyword evidence="2" id="KW-0472">Membrane</keyword>
<reference evidence="8" key="1">
    <citation type="submission" date="2017-02" db="UniProtKB">
        <authorList>
            <consortium name="WormBaseParasite"/>
        </authorList>
    </citation>
    <scope>IDENTIFICATION</scope>
</reference>
<dbReference type="PANTHER" id="PTHR38626:SF3">
    <property type="entry name" value="PROTEIN CBG09935"/>
    <property type="match status" value="1"/>
</dbReference>
<organism evidence="6 8">
    <name type="scientific">Dracunculus medinensis</name>
    <name type="common">Guinea worm</name>
    <dbReference type="NCBI Taxonomy" id="318479"/>
    <lineage>
        <taxon>Eukaryota</taxon>
        <taxon>Metazoa</taxon>
        <taxon>Ecdysozoa</taxon>
        <taxon>Nematoda</taxon>
        <taxon>Chromadorea</taxon>
        <taxon>Rhabditida</taxon>
        <taxon>Spirurina</taxon>
        <taxon>Dracunculoidea</taxon>
        <taxon>Dracunculidae</taxon>
        <taxon>Dracunculus</taxon>
    </lineage>
</organism>
<dbReference type="Proteomes" id="UP000274756">
    <property type="component" value="Unassembled WGS sequence"/>
</dbReference>
<feature type="domain" description="C2" evidence="4">
    <location>
        <begin position="25"/>
        <end position="171"/>
    </location>
</feature>
<feature type="region of interest" description="Disordered" evidence="1">
    <location>
        <begin position="317"/>
        <end position="342"/>
    </location>
</feature>
<feature type="transmembrane region" description="Helical" evidence="2">
    <location>
        <begin position="207"/>
        <end position="234"/>
    </location>
</feature>
<feature type="compositionally biased region" description="Basic and acidic residues" evidence="1">
    <location>
        <begin position="332"/>
        <end position="342"/>
    </location>
</feature>
<feature type="signal peptide" evidence="3">
    <location>
        <begin position="1"/>
        <end position="18"/>
    </location>
</feature>